<reference evidence="3" key="1">
    <citation type="journal article" date="2023" name="Mol. Phylogenet. Evol.">
        <title>Genome-scale phylogeny and comparative genomics of the fungal order Sordariales.</title>
        <authorList>
            <person name="Hensen N."/>
            <person name="Bonometti L."/>
            <person name="Westerberg I."/>
            <person name="Brannstrom I.O."/>
            <person name="Guillou S."/>
            <person name="Cros-Aarteil S."/>
            <person name="Calhoun S."/>
            <person name="Haridas S."/>
            <person name="Kuo A."/>
            <person name="Mondo S."/>
            <person name="Pangilinan J."/>
            <person name="Riley R."/>
            <person name="LaButti K."/>
            <person name="Andreopoulos B."/>
            <person name="Lipzen A."/>
            <person name="Chen C."/>
            <person name="Yan M."/>
            <person name="Daum C."/>
            <person name="Ng V."/>
            <person name="Clum A."/>
            <person name="Steindorff A."/>
            <person name="Ohm R.A."/>
            <person name="Martin F."/>
            <person name="Silar P."/>
            <person name="Natvig D.O."/>
            <person name="Lalanne C."/>
            <person name="Gautier V."/>
            <person name="Ament-Velasquez S.L."/>
            <person name="Kruys A."/>
            <person name="Hutchinson M.I."/>
            <person name="Powell A.J."/>
            <person name="Barry K."/>
            <person name="Miller A.N."/>
            <person name="Grigoriev I.V."/>
            <person name="Debuchy R."/>
            <person name="Gladieux P."/>
            <person name="Hiltunen Thoren M."/>
            <person name="Johannesson H."/>
        </authorList>
    </citation>
    <scope>NUCLEOTIDE SEQUENCE</scope>
    <source>
        <strain evidence="3">CBS 333.67</strain>
    </source>
</reference>
<accession>A0AAJ0GYI8</accession>
<feature type="signal peptide" evidence="2">
    <location>
        <begin position="1"/>
        <end position="22"/>
    </location>
</feature>
<comment type="caution">
    <text evidence="3">The sequence shown here is derived from an EMBL/GenBank/DDBJ whole genome shotgun (WGS) entry which is preliminary data.</text>
</comment>
<proteinExistence type="predicted"/>
<keyword evidence="2" id="KW-0732">Signal</keyword>
<feature type="region of interest" description="Disordered" evidence="1">
    <location>
        <begin position="154"/>
        <end position="185"/>
    </location>
</feature>
<feature type="chain" id="PRO_5042478494" evidence="2">
    <location>
        <begin position="23"/>
        <end position="213"/>
    </location>
</feature>
<dbReference type="RefSeq" id="XP_062724307.1">
    <property type="nucleotide sequence ID" value="XM_062868783.1"/>
</dbReference>
<evidence type="ECO:0000256" key="2">
    <source>
        <dbReference type="SAM" id="SignalP"/>
    </source>
</evidence>
<reference evidence="3" key="2">
    <citation type="submission" date="2023-06" db="EMBL/GenBank/DDBJ databases">
        <authorList>
            <consortium name="Lawrence Berkeley National Laboratory"/>
            <person name="Mondo S.J."/>
            <person name="Hensen N."/>
            <person name="Bonometti L."/>
            <person name="Westerberg I."/>
            <person name="Brannstrom I.O."/>
            <person name="Guillou S."/>
            <person name="Cros-Aarteil S."/>
            <person name="Calhoun S."/>
            <person name="Haridas S."/>
            <person name="Kuo A."/>
            <person name="Pangilinan J."/>
            <person name="Riley R."/>
            <person name="Labutti K."/>
            <person name="Andreopoulos B."/>
            <person name="Lipzen A."/>
            <person name="Chen C."/>
            <person name="Yanf M."/>
            <person name="Daum C."/>
            <person name="Ng V."/>
            <person name="Clum A."/>
            <person name="Steindorff A."/>
            <person name="Ohm R."/>
            <person name="Martin F."/>
            <person name="Silar P."/>
            <person name="Natvig D."/>
            <person name="Lalanne C."/>
            <person name="Gautier V."/>
            <person name="Ament-Velasquez S.L."/>
            <person name="Kruys A."/>
            <person name="Hutchinson M.I."/>
            <person name="Powell A.J."/>
            <person name="Barry K."/>
            <person name="Miller A.N."/>
            <person name="Grigoriev I.V."/>
            <person name="Debuchy R."/>
            <person name="Gladieux P."/>
            <person name="Thoren M.H."/>
            <person name="Johannesson H."/>
        </authorList>
    </citation>
    <scope>NUCLEOTIDE SEQUENCE</scope>
    <source>
        <strain evidence="3">CBS 333.67</strain>
    </source>
</reference>
<name>A0AAJ0GYI8_9PEZI</name>
<evidence type="ECO:0000313" key="3">
    <source>
        <dbReference type="EMBL" id="KAK3308527.1"/>
    </source>
</evidence>
<organism evidence="3 4">
    <name type="scientific">Chaetomium strumarium</name>
    <dbReference type="NCBI Taxonomy" id="1170767"/>
    <lineage>
        <taxon>Eukaryota</taxon>
        <taxon>Fungi</taxon>
        <taxon>Dikarya</taxon>
        <taxon>Ascomycota</taxon>
        <taxon>Pezizomycotina</taxon>
        <taxon>Sordariomycetes</taxon>
        <taxon>Sordariomycetidae</taxon>
        <taxon>Sordariales</taxon>
        <taxon>Chaetomiaceae</taxon>
        <taxon>Chaetomium</taxon>
    </lineage>
</organism>
<gene>
    <name evidence="3" type="ORF">B0T15DRAFT_524618</name>
</gene>
<dbReference type="Proteomes" id="UP001273166">
    <property type="component" value="Unassembled WGS sequence"/>
</dbReference>
<keyword evidence="4" id="KW-1185">Reference proteome</keyword>
<dbReference type="GeneID" id="87887612"/>
<sequence length="213" mass="21343">MMYSRGLSVVFAALPAFAAVNAALPDNGLDFHIALMSRQAPGTPAYDCHFNCGSTISGGRVENHCDNSTWVELYEACLDCALDFDIWQYYSNGVTSAARACGLSPTPSPSGDSGSSSSATGAASTSASISAGVSSAGTTAAPGSSSTTAALNTTFSLPTTAPPSDTAATESTASPTSSVSTAGAPGRQMHAAGYMRGISTLAGAMFLGLIGQW</sequence>
<evidence type="ECO:0000313" key="4">
    <source>
        <dbReference type="Proteomes" id="UP001273166"/>
    </source>
</evidence>
<dbReference type="EMBL" id="JAUDZG010000002">
    <property type="protein sequence ID" value="KAK3308527.1"/>
    <property type="molecule type" value="Genomic_DNA"/>
</dbReference>
<protein>
    <submittedName>
        <fullName evidence="3">Uncharacterized protein</fullName>
    </submittedName>
</protein>
<evidence type="ECO:0000256" key="1">
    <source>
        <dbReference type="SAM" id="MobiDB-lite"/>
    </source>
</evidence>
<dbReference type="AlphaFoldDB" id="A0AAJ0GYI8"/>